<feature type="compositionally biased region" description="Low complexity" evidence="4">
    <location>
        <begin position="255"/>
        <end position="276"/>
    </location>
</feature>
<dbReference type="Proteomes" id="UP000475862">
    <property type="component" value="Unassembled WGS sequence"/>
</dbReference>
<feature type="coiled-coil region" evidence="3">
    <location>
        <begin position="114"/>
        <end position="141"/>
    </location>
</feature>
<dbReference type="GO" id="GO:0005634">
    <property type="term" value="C:nucleus"/>
    <property type="evidence" value="ECO:0007669"/>
    <property type="project" value="InterPro"/>
</dbReference>
<evidence type="ECO:0000313" key="8">
    <source>
        <dbReference type="Proteomes" id="UP000475862"/>
    </source>
</evidence>
<evidence type="ECO:0000256" key="5">
    <source>
        <dbReference type="SAM" id="Phobius"/>
    </source>
</evidence>
<evidence type="ECO:0000313" key="7">
    <source>
        <dbReference type="EMBL" id="KAE9533025.1"/>
    </source>
</evidence>
<dbReference type="OrthoDB" id="6612909at2759"/>
<comment type="similarity">
    <text evidence="1">Belongs to the shugoshin family.</text>
</comment>
<evidence type="ECO:0000256" key="4">
    <source>
        <dbReference type="SAM" id="MobiDB-lite"/>
    </source>
</evidence>
<sequence length="440" mass="50397">MPNNFWRIKQTAAITQTVSLLLSQSIMLFLFSNFFGSSVLVNFFFMHYVITNRDFCYNLLMCLLIIIIIFGFTLPSIVILANVQLYKTNFAMAPKTVLVQNRNKSNNSIFFKKLNRCMIINNNLRKRIEDLSEKNKELSFTRNSLLLQKLELQNENNAIRNSNIQLTAMQNIMRRKLGILEQTIQSCIPSLVTISQCIPSMLENVHEMSKFEVKNLNNEKKEKQTKTVRPMIHGMTFTQPTVSIKQFDMSPIIESPNSSSELTPIRPSRSSCISSPHNKLNTEPYVRLKDVAAMLKNSKAVPNKSPKRRLNENFSEDSSWLNTQENQIQYSNDNSNATFYNSPRSKTPNEAQIDMPMTASTSINSMDNTFNNTEVQQSDLSSHIDSSMLRNITCRKRTKRSSESSITTDINDSISSSRPSRSATKKINYKEKSLGCKLRR</sequence>
<organism evidence="7 8">
    <name type="scientific">Aphis glycines</name>
    <name type="common">Soybean aphid</name>
    <dbReference type="NCBI Taxonomy" id="307491"/>
    <lineage>
        <taxon>Eukaryota</taxon>
        <taxon>Metazoa</taxon>
        <taxon>Ecdysozoa</taxon>
        <taxon>Arthropoda</taxon>
        <taxon>Hexapoda</taxon>
        <taxon>Insecta</taxon>
        <taxon>Pterygota</taxon>
        <taxon>Neoptera</taxon>
        <taxon>Paraneoptera</taxon>
        <taxon>Hemiptera</taxon>
        <taxon>Sternorrhyncha</taxon>
        <taxon>Aphidomorpha</taxon>
        <taxon>Aphidoidea</taxon>
        <taxon>Aphididae</taxon>
        <taxon>Aphidini</taxon>
        <taxon>Aphis</taxon>
        <taxon>Aphis</taxon>
    </lineage>
</organism>
<keyword evidence="5" id="KW-0472">Membrane</keyword>
<feature type="region of interest" description="Disordered" evidence="4">
    <location>
        <begin position="255"/>
        <end position="278"/>
    </location>
</feature>
<keyword evidence="5" id="KW-1133">Transmembrane helix</keyword>
<gene>
    <name evidence="7" type="ORF">AGLY_009453</name>
</gene>
<dbReference type="Pfam" id="PF07557">
    <property type="entry name" value="Shugoshin_C"/>
    <property type="match status" value="1"/>
</dbReference>
<keyword evidence="2" id="KW-0159">Chromosome partition</keyword>
<dbReference type="GO" id="GO:0000775">
    <property type="term" value="C:chromosome, centromeric region"/>
    <property type="evidence" value="ECO:0007669"/>
    <property type="project" value="InterPro"/>
</dbReference>
<evidence type="ECO:0000256" key="2">
    <source>
        <dbReference type="ARBA" id="ARBA00022829"/>
    </source>
</evidence>
<keyword evidence="8" id="KW-1185">Reference proteome</keyword>
<feature type="transmembrane region" description="Helical" evidence="5">
    <location>
        <begin position="57"/>
        <end position="81"/>
    </location>
</feature>
<dbReference type="GO" id="GO:0045132">
    <property type="term" value="P:meiotic chromosome segregation"/>
    <property type="evidence" value="ECO:0007669"/>
    <property type="project" value="InterPro"/>
</dbReference>
<accession>A0A6G0THW2</accession>
<comment type="caution">
    <text evidence="7">The sequence shown here is derived from an EMBL/GenBank/DDBJ whole genome shotgun (WGS) entry which is preliminary data.</text>
</comment>
<keyword evidence="3" id="KW-0175">Coiled coil</keyword>
<feature type="domain" description="Shugoshin C-terminal" evidence="6">
    <location>
        <begin position="417"/>
        <end position="440"/>
    </location>
</feature>
<evidence type="ECO:0000256" key="3">
    <source>
        <dbReference type="SAM" id="Coils"/>
    </source>
</evidence>
<feature type="compositionally biased region" description="Low complexity" evidence="4">
    <location>
        <begin position="403"/>
        <end position="422"/>
    </location>
</feature>
<reference evidence="7 8" key="1">
    <citation type="submission" date="2019-08" db="EMBL/GenBank/DDBJ databases">
        <title>The genome of the soybean aphid Biotype 1, its phylome, world population structure and adaptation to the North American continent.</title>
        <authorList>
            <person name="Giordano R."/>
            <person name="Donthu R.K."/>
            <person name="Hernandez A.G."/>
            <person name="Wright C.L."/>
            <person name="Zimin A.V."/>
        </authorList>
    </citation>
    <scope>NUCLEOTIDE SEQUENCE [LARGE SCALE GENOMIC DNA]</scope>
    <source>
        <tissue evidence="7">Whole aphids</tissue>
    </source>
</reference>
<dbReference type="InterPro" id="IPR011515">
    <property type="entry name" value="Shugoshin_C"/>
</dbReference>
<keyword evidence="5" id="KW-0812">Transmembrane</keyword>
<protein>
    <recommendedName>
        <fullName evidence="6">Shugoshin C-terminal domain-containing protein</fullName>
    </recommendedName>
</protein>
<name>A0A6G0THW2_APHGL</name>
<dbReference type="AlphaFoldDB" id="A0A6G0THW2"/>
<evidence type="ECO:0000256" key="1">
    <source>
        <dbReference type="ARBA" id="ARBA00010845"/>
    </source>
</evidence>
<feature type="transmembrane region" description="Helical" evidence="5">
    <location>
        <begin position="26"/>
        <end position="45"/>
    </location>
</feature>
<feature type="region of interest" description="Disordered" evidence="4">
    <location>
        <begin position="395"/>
        <end position="426"/>
    </location>
</feature>
<proteinExistence type="inferred from homology"/>
<evidence type="ECO:0000259" key="6">
    <source>
        <dbReference type="Pfam" id="PF07557"/>
    </source>
</evidence>
<dbReference type="EMBL" id="VYZN01000037">
    <property type="protein sequence ID" value="KAE9533025.1"/>
    <property type="molecule type" value="Genomic_DNA"/>
</dbReference>